<dbReference type="STRING" id="1618369.UV54_C0059G0007"/>
<dbReference type="InterPro" id="IPR033728">
    <property type="entry name" value="ThrRS_core"/>
</dbReference>
<keyword evidence="11" id="KW-0030">Aminoacyl-tRNA synthetase</keyword>
<dbReference type="Gene3D" id="3.30.930.10">
    <property type="entry name" value="Bira Bifunctional Protein, Domain 2"/>
    <property type="match status" value="1"/>
</dbReference>
<dbReference type="SMART" id="SM00863">
    <property type="entry name" value="tRNA_SAD"/>
    <property type="match status" value="1"/>
</dbReference>
<dbReference type="GO" id="GO:0006435">
    <property type="term" value="P:threonyl-tRNA aminoacylation"/>
    <property type="evidence" value="ECO:0007669"/>
    <property type="project" value="UniProtKB-UniRule"/>
</dbReference>
<sequence>MKGSYAKRLTPIKTFLRTRSAYKISEADFPKIEKEIQKLIKADLPMKQEFLTLAQAKVMFKDNPYKLDWLDRITNRGEKISIYRTGEADVDLCKGPHVKSTGQIKAFKLLSVAGAYWHGDEKNKMLTRIYGTAFYSQEELNQYLHNLEEAKKCDHRKLGAQLEIFTISDAVGPGLILWLPKGQIIREQLENWARQTEKDWGYQHVTTPNIGKTKLYKTSGHLPYYKKDMYPVMKGKKGEEYILKPMNCPHHHQIFLAKKRSYKELPLRIAEFGTCYRFEASGELFGMMRVRGFTQNDAHIYCSEDRAVDEFVSVMKLHEYYYKKLGITKYHLELALRDKNKSKYMGSDVMWQKAERMMRRAQKQVKIPMTVEYGNAAFYGPKIDFIIESSISRQFAISTNQIDLFMGTRFGLKYTDSNGKDKTPVIIHRAPLGSHERFVGFLIEHYAGAFPVWLAPVQAVIIPISQKQKSKMLLLVSYLNNLTCGWN</sequence>
<dbReference type="PANTHER" id="PTHR11451">
    <property type="entry name" value="THREONINE-TRNA LIGASE"/>
    <property type="match status" value="1"/>
</dbReference>
<dbReference type="SUPFAM" id="SSF52954">
    <property type="entry name" value="Class II aaRS ABD-related"/>
    <property type="match status" value="1"/>
</dbReference>
<dbReference type="PANTHER" id="PTHR11451:SF44">
    <property type="entry name" value="THREONINE--TRNA LIGASE, CHLOROPLASTIC_MITOCHONDRIAL 2"/>
    <property type="match status" value="1"/>
</dbReference>
<dbReference type="GO" id="GO:0004829">
    <property type="term" value="F:threonine-tRNA ligase activity"/>
    <property type="evidence" value="ECO:0007669"/>
    <property type="project" value="UniProtKB-UniRule"/>
</dbReference>
<dbReference type="Pfam" id="PF07973">
    <property type="entry name" value="tRNA_SAD"/>
    <property type="match status" value="1"/>
</dbReference>
<dbReference type="SUPFAM" id="SSF55186">
    <property type="entry name" value="ThrRS/AlaRS common domain"/>
    <property type="match status" value="1"/>
</dbReference>
<feature type="domain" description="Aminoacyl-transfer RNA synthetases class-II family profile" evidence="14">
    <location>
        <begin position="156"/>
        <end position="451"/>
    </location>
</feature>
<evidence type="ECO:0000313" key="16">
    <source>
        <dbReference type="Proteomes" id="UP000034213"/>
    </source>
</evidence>
<dbReference type="PATRIC" id="fig|1618369.3.peg.732"/>
<dbReference type="GO" id="GO:0005737">
    <property type="term" value="C:cytoplasm"/>
    <property type="evidence" value="ECO:0007669"/>
    <property type="project" value="UniProtKB-UniRule"/>
</dbReference>
<keyword evidence="9" id="KW-0694">RNA-binding</keyword>
<comment type="similarity">
    <text evidence="1">Belongs to the class-II aminoacyl-tRNA synthetase family.</text>
</comment>
<dbReference type="InterPro" id="IPR018163">
    <property type="entry name" value="Thr/Ala-tRNA-synth_IIc_edit"/>
</dbReference>
<evidence type="ECO:0000256" key="6">
    <source>
        <dbReference type="ARBA" id="ARBA00022741"/>
    </source>
</evidence>
<keyword evidence="7" id="KW-0862">Zinc</keyword>
<name>A0A0G1BZE0_9BACT</name>
<dbReference type="GO" id="GO:0000049">
    <property type="term" value="F:tRNA binding"/>
    <property type="evidence" value="ECO:0007669"/>
    <property type="project" value="UniProtKB-KW"/>
</dbReference>
<dbReference type="Gene3D" id="3.30.980.10">
    <property type="entry name" value="Threonyl-trna Synthetase, Chain A, domain 2"/>
    <property type="match status" value="1"/>
</dbReference>
<evidence type="ECO:0000256" key="5">
    <source>
        <dbReference type="ARBA" id="ARBA00022723"/>
    </source>
</evidence>
<dbReference type="GO" id="GO:0046872">
    <property type="term" value="F:metal ion binding"/>
    <property type="evidence" value="ECO:0007669"/>
    <property type="project" value="UniProtKB-KW"/>
</dbReference>
<dbReference type="InterPro" id="IPR006195">
    <property type="entry name" value="aa-tRNA-synth_II"/>
</dbReference>
<evidence type="ECO:0000256" key="11">
    <source>
        <dbReference type="ARBA" id="ARBA00023146"/>
    </source>
</evidence>
<dbReference type="NCBIfam" id="TIGR00418">
    <property type="entry name" value="thrS"/>
    <property type="match status" value="1"/>
</dbReference>
<dbReference type="EMBL" id="LCEW01000059">
    <property type="protein sequence ID" value="KKS78579.1"/>
    <property type="molecule type" value="Genomic_DNA"/>
</dbReference>
<dbReference type="EC" id="6.1.1.3" evidence="2 13"/>
<dbReference type="AlphaFoldDB" id="A0A0G1BZE0"/>
<keyword evidence="6" id="KW-0547">Nucleotide-binding</keyword>
<evidence type="ECO:0000256" key="13">
    <source>
        <dbReference type="NCBIfam" id="TIGR00418"/>
    </source>
</evidence>
<evidence type="ECO:0000256" key="3">
    <source>
        <dbReference type="ARBA" id="ARBA00022555"/>
    </source>
</evidence>
<dbReference type="GO" id="GO:0005524">
    <property type="term" value="F:ATP binding"/>
    <property type="evidence" value="ECO:0007669"/>
    <property type="project" value="UniProtKB-KW"/>
</dbReference>
<evidence type="ECO:0000256" key="1">
    <source>
        <dbReference type="ARBA" id="ARBA00008226"/>
    </source>
</evidence>
<dbReference type="InterPro" id="IPR002320">
    <property type="entry name" value="Thr-tRNA-ligase_IIa"/>
</dbReference>
<evidence type="ECO:0000256" key="2">
    <source>
        <dbReference type="ARBA" id="ARBA00013163"/>
    </source>
</evidence>
<comment type="catalytic activity">
    <reaction evidence="12">
        <text>tRNA(Thr) + L-threonine + ATP = L-threonyl-tRNA(Thr) + AMP + diphosphate + H(+)</text>
        <dbReference type="Rhea" id="RHEA:24624"/>
        <dbReference type="Rhea" id="RHEA-COMP:9670"/>
        <dbReference type="Rhea" id="RHEA-COMP:9704"/>
        <dbReference type="ChEBI" id="CHEBI:15378"/>
        <dbReference type="ChEBI" id="CHEBI:30616"/>
        <dbReference type="ChEBI" id="CHEBI:33019"/>
        <dbReference type="ChEBI" id="CHEBI:57926"/>
        <dbReference type="ChEBI" id="CHEBI:78442"/>
        <dbReference type="ChEBI" id="CHEBI:78534"/>
        <dbReference type="ChEBI" id="CHEBI:456215"/>
        <dbReference type="EC" id="6.1.1.3"/>
    </reaction>
</comment>
<dbReference type="InterPro" id="IPR002314">
    <property type="entry name" value="aa-tRNA-synt_IIb"/>
</dbReference>
<dbReference type="SUPFAM" id="SSF55681">
    <property type="entry name" value="Class II aaRS and biotin synthetases"/>
    <property type="match status" value="1"/>
</dbReference>
<evidence type="ECO:0000256" key="10">
    <source>
        <dbReference type="ARBA" id="ARBA00022917"/>
    </source>
</evidence>
<dbReference type="InterPro" id="IPR012947">
    <property type="entry name" value="tRNA_SAD"/>
</dbReference>
<dbReference type="FunFam" id="3.30.930.10:FF:000002">
    <property type="entry name" value="Threonine--tRNA ligase"/>
    <property type="match status" value="1"/>
</dbReference>
<dbReference type="Proteomes" id="UP000034213">
    <property type="component" value="Unassembled WGS sequence"/>
</dbReference>
<evidence type="ECO:0000256" key="9">
    <source>
        <dbReference type="ARBA" id="ARBA00022884"/>
    </source>
</evidence>
<evidence type="ECO:0000256" key="12">
    <source>
        <dbReference type="ARBA" id="ARBA00049515"/>
    </source>
</evidence>
<evidence type="ECO:0000256" key="4">
    <source>
        <dbReference type="ARBA" id="ARBA00022598"/>
    </source>
</evidence>
<dbReference type="PRINTS" id="PR01047">
    <property type="entry name" value="TRNASYNTHTHR"/>
</dbReference>
<evidence type="ECO:0000313" key="15">
    <source>
        <dbReference type="EMBL" id="KKS78579.1"/>
    </source>
</evidence>
<dbReference type="InterPro" id="IPR045864">
    <property type="entry name" value="aa-tRNA-synth_II/BPL/LPL"/>
</dbReference>
<accession>A0A0G1BZE0</accession>
<proteinExistence type="inferred from homology"/>
<gene>
    <name evidence="15" type="ORF">UV54_C0059G0007</name>
</gene>
<dbReference type="InterPro" id="IPR036621">
    <property type="entry name" value="Anticodon-bd_dom_sf"/>
</dbReference>
<keyword evidence="3" id="KW-0820">tRNA-binding</keyword>
<dbReference type="Pfam" id="PF00587">
    <property type="entry name" value="tRNA-synt_2b"/>
    <property type="match status" value="1"/>
</dbReference>
<reference evidence="15 16" key="1">
    <citation type="journal article" date="2015" name="Nature">
        <title>rRNA introns, odd ribosomes, and small enigmatic genomes across a large radiation of phyla.</title>
        <authorList>
            <person name="Brown C.T."/>
            <person name="Hug L.A."/>
            <person name="Thomas B.C."/>
            <person name="Sharon I."/>
            <person name="Castelle C.J."/>
            <person name="Singh A."/>
            <person name="Wilkins M.J."/>
            <person name="Williams K.H."/>
            <person name="Banfield J.F."/>
        </authorList>
    </citation>
    <scope>NUCLEOTIDE SEQUENCE [LARGE SCALE GENOMIC DNA]</scope>
</reference>
<evidence type="ECO:0000256" key="8">
    <source>
        <dbReference type="ARBA" id="ARBA00022840"/>
    </source>
</evidence>
<dbReference type="PROSITE" id="PS50862">
    <property type="entry name" value="AA_TRNA_LIGASE_II"/>
    <property type="match status" value="1"/>
</dbReference>
<keyword evidence="5" id="KW-0479">Metal-binding</keyword>
<evidence type="ECO:0000256" key="7">
    <source>
        <dbReference type="ARBA" id="ARBA00022833"/>
    </source>
</evidence>
<organism evidence="15 16">
    <name type="scientific">Candidatus Beckwithbacteria bacterium GW2011_GWA2_43_10</name>
    <dbReference type="NCBI Taxonomy" id="1618369"/>
    <lineage>
        <taxon>Bacteria</taxon>
        <taxon>Candidatus Beckwithiibacteriota</taxon>
    </lineage>
</organism>
<comment type="caution">
    <text evidence="15">The sequence shown here is derived from an EMBL/GenBank/DDBJ whole genome shotgun (WGS) entry which is preliminary data.</text>
</comment>
<evidence type="ECO:0000259" key="14">
    <source>
        <dbReference type="PROSITE" id="PS50862"/>
    </source>
</evidence>
<keyword evidence="8" id="KW-0067">ATP-binding</keyword>
<protein>
    <recommendedName>
        <fullName evidence="2 13">Threonine--tRNA ligase</fullName>
        <ecNumber evidence="2 13">6.1.1.3</ecNumber>
    </recommendedName>
</protein>
<dbReference type="Gene3D" id="3.40.50.800">
    <property type="entry name" value="Anticodon-binding domain"/>
    <property type="match status" value="1"/>
</dbReference>
<keyword evidence="10" id="KW-0648">Protein biosynthesis</keyword>
<keyword evidence="4 15" id="KW-0436">Ligase</keyword>
<dbReference type="CDD" id="cd00771">
    <property type="entry name" value="ThrRS_core"/>
    <property type="match status" value="1"/>
</dbReference>